<dbReference type="Proteomes" id="UP000306552">
    <property type="component" value="Unassembled WGS sequence"/>
</dbReference>
<dbReference type="RefSeq" id="WP_138931203.1">
    <property type="nucleotide sequence ID" value="NZ_SWMU01000001.1"/>
</dbReference>
<dbReference type="GO" id="GO:0016747">
    <property type="term" value="F:acyltransferase activity, transferring groups other than amino-acyl groups"/>
    <property type="evidence" value="ECO:0007669"/>
    <property type="project" value="InterPro"/>
</dbReference>
<organism evidence="2 3">
    <name type="scientific">Mesohalobacter halotolerans</name>
    <dbReference type="NCBI Taxonomy" id="1883405"/>
    <lineage>
        <taxon>Bacteria</taxon>
        <taxon>Pseudomonadati</taxon>
        <taxon>Bacteroidota</taxon>
        <taxon>Flavobacteriia</taxon>
        <taxon>Flavobacteriales</taxon>
        <taxon>Flavobacteriaceae</taxon>
        <taxon>Mesohalobacter</taxon>
    </lineage>
</organism>
<keyword evidence="2" id="KW-0808">Transferase</keyword>
<sequence>MSQSIEIRPIQKKDNQATADMIRYVLIEQNAPKTGTAYEDKALEDLYKTYKDERAVYYILMENDEIIGGAGIQPLDNDDSICELQKMYFHPKARGRGLGQQMIEQCLKFAENHAYKACYIETLPSMKAAQNRYLKNGFEYIDYRLGHTGHHACTVWMLKRL</sequence>
<dbReference type="OrthoDB" id="5419426at2"/>
<evidence type="ECO:0000313" key="3">
    <source>
        <dbReference type="Proteomes" id="UP000306552"/>
    </source>
</evidence>
<dbReference type="InterPro" id="IPR016181">
    <property type="entry name" value="Acyl_CoA_acyltransferase"/>
</dbReference>
<dbReference type="Pfam" id="PF00583">
    <property type="entry name" value="Acetyltransf_1"/>
    <property type="match status" value="1"/>
</dbReference>
<dbReference type="InterPro" id="IPR052777">
    <property type="entry name" value="Acetyltransferase_Enz"/>
</dbReference>
<dbReference type="EMBL" id="SWMU01000001">
    <property type="protein sequence ID" value="TKS57502.1"/>
    <property type="molecule type" value="Genomic_DNA"/>
</dbReference>
<evidence type="ECO:0000259" key="1">
    <source>
        <dbReference type="PROSITE" id="PS51186"/>
    </source>
</evidence>
<gene>
    <name evidence="2" type="ORF">FCN74_03535</name>
</gene>
<accession>A0A4U5TTT9</accession>
<dbReference type="CDD" id="cd04301">
    <property type="entry name" value="NAT_SF"/>
    <property type="match status" value="1"/>
</dbReference>
<dbReference type="PANTHER" id="PTHR43305:SF1">
    <property type="entry name" value="FAMILY N-ACETYLTRANSFERASE, PUTATIVE (AFU_ORTHOLOGUE AFUA_2G01380)-RELATED"/>
    <property type="match status" value="1"/>
</dbReference>
<protein>
    <submittedName>
        <fullName evidence="2">GNAT family N-acetyltransferase</fullName>
    </submittedName>
</protein>
<dbReference type="PANTHER" id="PTHR43305">
    <property type="entry name" value="FAMILY N-ACETYLTRANSFERASE, PUTATIVE (AFU_ORTHOLOGUE AFUA_2G01380)-RELATED"/>
    <property type="match status" value="1"/>
</dbReference>
<dbReference type="InterPro" id="IPR000182">
    <property type="entry name" value="GNAT_dom"/>
</dbReference>
<keyword evidence="3" id="KW-1185">Reference proteome</keyword>
<proteinExistence type="predicted"/>
<comment type="caution">
    <text evidence="2">The sequence shown here is derived from an EMBL/GenBank/DDBJ whole genome shotgun (WGS) entry which is preliminary data.</text>
</comment>
<dbReference type="AlphaFoldDB" id="A0A4U5TTT9"/>
<evidence type="ECO:0000313" key="2">
    <source>
        <dbReference type="EMBL" id="TKS57502.1"/>
    </source>
</evidence>
<reference evidence="2 3" key="1">
    <citation type="submission" date="2019-04" db="EMBL/GenBank/DDBJ databases">
        <title>Psychroflexus halotolerans sp. nov., isolated from a marine solar saltern.</title>
        <authorList>
            <person name="Feng X."/>
        </authorList>
    </citation>
    <scope>NUCLEOTIDE SEQUENCE [LARGE SCALE GENOMIC DNA]</scope>
    <source>
        <strain evidence="2 3">WDS2C27</strain>
    </source>
</reference>
<dbReference type="PROSITE" id="PS51186">
    <property type="entry name" value="GNAT"/>
    <property type="match status" value="1"/>
</dbReference>
<dbReference type="SUPFAM" id="SSF55729">
    <property type="entry name" value="Acyl-CoA N-acyltransferases (Nat)"/>
    <property type="match status" value="1"/>
</dbReference>
<feature type="domain" description="N-acetyltransferase" evidence="1">
    <location>
        <begin position="5"/>
        <end position="161"/>
    </location>
</feature>
<name>A0A4U5TTT9_9FLAO</name>
<dbReference type="Gene3D" id="3.40.630.30">
    <property type="match status" value="1"/>
</dbReference>